<comment type="similarity">
    <text evidence="2">Belongs to the binding-protein-dependent transport system permease family. FecCD subfamily.</text>
</comment>
<reference evidence="9" key="1">
    <citation type="journal article" date="2023" name="Microbiol Resour">
        <title>Genome Sequences of Rhodoplanes serenus and Two Thermotolerant Strains, Rhodoplanes tepidamans and 'Rhodoplanes cryptolactis,' Further Refine the Genus.</title>
        <authorList>
            <person name="Rayyan A.A."/>
            <person name="Kyndt J.A."/>
        </authorList>
    </citation>
    <scope>NUCLEOTIDE SEQUENCE</scope>
    <source>
        <strain evidence="9">DSM 9987</strain>
    </source>
</reference>
<evidence type="ECO:0000313" key="10">
    <source>
        <dbReference type="Proteomes" id="UP001165652"/>
    </source>
</evidence>
<keyword evidence="10" id="KW-1185">Reference proteome</keyword>
<evidence type="ECO:0000256" key="3">
    <source>
        <dbReference type="ARBA" id="ARBA00022448"/>
    </source>
</evidence>
<evidence type="ECO:0000256" key="5">
    <source>
        <dbReference type="ARBA" id="ARBA00022692"/>
    </source>
</evidence>
<dbReference type="PANTHER" id="PTHR30472">
    <property type="entry name" value="FERRIC ENTEROBACTIN TRANSPORT SYSTEM PERMEASE PROTEIN"/>
    <property type="match status" value="1"/>
</dbReference>
<feature type="transmembrane region" description="Helical" evidence="8">
    <location>
        <begin position="177"/>
        <end position="201"/>
    </location>
</feature>
<name>A0ABT5JJ75_RHOTP</name>
<feature type="transmembrane region" description="Helical" evidence="8">
    <location>
        <begin position="337"/>
        <end position="357"/>
    </location>
</feature>
<dbReference type="Proteomes" id="UP001165652">
    <property type="component" value="Unassembled WGS sequence"/>
</dbReference>
<comment type="subcellular location">
    <subcellularLocation>
        <location evidence="1">Cell membrane</location>
        <topology evidence="1">Multi-pass membrane protein</topology>
    </subcellularLocation>
</comment>
<evidence type="ECO:0000256" key="2">
    <source>
        <dbReference type="ARBA" id="ARBA00007935"/>
    </source>
</evidence>
<keyword evidence="4" id="KW-1003">Cell membrane</keyword>
<feature type="transmembrane region" description="Helical" evidence="8">
    <location>
        <begin position="270"/>
        <end position="300"/>
    </location>
</feature>
<evidence type="ECO:0000313" key="9">
    <source>
        <dbReference type="EMBL" id="MDC7789656.1"/>
    </source>
</evidence>
<dbReference type="Pfam" id="PF01032">
    <property type="entry name" value="FecCD"/>
    <property type="match status" value="1"/>
</dbReference>
<keyword evidence="6 8" id="KW-1133">Transmembrane helix</keyword>
<protein>
    <submittedName>
        <fullName evidence="9">Iron ABC transporter permease</fullName>
    </submittedName>
</protein>
<sequence>MSALDTAGARPGRSGRPAAATLAVAALALLPVATALLCLSAGRYQVSTAHVFGILLHDLVGRLGLVPGDWIPAGWSTVGWTPTERIVITTVRLPRVLTAGVAGAGLALSGAVLQGMFRNPLVGPQTIGAASGASLGGVVAILLFGFGLPVHVGAFAGAALALAAVLAVHRGDGVSPVLTLVLAGVVVGAFCGALVGFVTFIADPEVKLPGIVFWLLGSFAAASWPNLALLAACTAFGGGLMLAMRWRVNVLSLGDEEARSLGVDPGRDRVILLAAACLAISAQVAVSGAIGWVGLVIPNLARMVVGADHRRLLPVSAVTGAAFLMAADTLARDLTAAEIPVGIVTAIVGTPVFAWLLRRHAKGQGA</sequence>
<dbReference type="PANTHER" id="PTHR30472:SF70">
    <property type="entry name" value="MOLYBDATE IMPORT SYSTEM PERMEASE PROTEIN MOLB"/>
    <property type="match status" value="1"/>
</dbReference>
<feature type="transmembrane region" description="Helical" evidence="8">
    <location>
        <begin position="213"/>
        <end position="243"/>
    </location>
</feature>
<dbReference type="EMBL" id="JAQQLI010000083">
    <property type="protein sequence ID" value="MDC7789656.1"/>
    <property type="molecule type" value="Genomic_DNA"/>
</dbReference>
<dbReference type="InterPro" id="IPR000522">
    <property type="entry name" value="ABC_transptr_permease_BtuC"/>
</dbReference>
<dbReference type="SUPFAM" id="SSF81345">
    <property type="entry name" value="ABC transporter involved in vitamin B12 uptake, BtuC"/>
    <property type="match status" value="1"/>
</dbReference>
<dbReference type="Gene3D" id="1.10.3470.10">
    <property type="entry name" value="ABC transporter involved in vitamin B12 uptake, BtuC"/>
    <property type="match status" value="1"/>
</dbReference>
<gene>
    <name evidence="9" type="ORF">PQJ73_28590</name>
</gene>
<evidence type="ECO:0000256" key="4">
    <source>
        <dbReference type="ARBA" id="ARBA00022475"/>
    </source>
</evidence>
<organism evidence="9 10">
    <name type="scientific">Rhodoplanes tepidamans</name>
    <name type="common">Rhodoplanes cryptolactis</name>
    <dbReference type="NCBI Taxonomy" id="200616"/>
    <lineage>
        <taxon>Bacteria</taxon>
        <taxon>Pseudomonadati</taxon>
        <taxon>Pseudomonadota</taxon>
        <taxon>Alphaproteobacteria</taxon>
        <taxon>Hyphomicrobiales</taxon>
        <taxon>Nitrobacteraceae</taxon>
        <taxon>Rhodoplanes</taxon>
    </lineage>
</organism>
<evidence type="ECO:0000256" key="7">
    <source>
        <dbReference type="ARBA" id="ARBA00023136"/>
    </source>
</evidence>
<feature type="transmembrane region" description="Helical" evidence="8">
    <location>
        <begin position="20"/>
        <end position="39"/>
    </location>
</feature>
<keyword evidence="3" id="KW-0813">Transport</keyword>
<dbReference type="InterPro" id="IPR037294">
    <property type="entry name" value="ABC_BtuC-like"/>
</dbReference>
<comment type="caution">
    <text evidence="9">The sequence shown here is derived from an EMBL/GenBank/DDBJ whole genome shotgun (WGS) entry which is preliminary data.</text>
</comment>
<dbReference type="CDD" id="cd06550">
    <property type="entry name" value="TM_ABC_iron-siderophores_like"/>
    <property type="match status" value="1"/>
</dbReference>
<evidence type="ECO:0000256" key="6">
    <source>
        <dbReference type="ARBA" id="ARBA00022989"/>
    </source>
</evidence>
<evidence type="ECO:0000256" key="1">
    <source>
        <dbReference type="ARBA" id="ARBA00004651"/>
    </source>
</evidence>
<evidence type="ECO:0000256" key="8">
    <source>
        <dbReference type="SAM" id="Phobius"/>
    </source>
</evidence>
<proteinExistence type="inferred from homology"/>
<feature type="transmembrane region" description="Helical" evidence="8">
    <location>
        <begin position="96"/>
        <end position="117"/>
    </location>
</feature>
<keyword evidence="7 8" id="KW-0472">Membrane</keyword>
<dbReference type="RefSeq" id="WP_272780478.1">
    <property type="nucleotide sequence ID" value="NZ_JAQQLI010000083.1"/>
</dbReference>
<feature type="transmembrane region" description="Helical" evidence="8">
    <location>
        <begin position="152"/>
        <end position="171"/>
    </location>
</feature>
<accession>A0ABT5JJ75</accession>
<reference evidence="9" key="2">
    <citation type="submission" date="2023-02" db="EMBL/GenBank/DDBJ databases">
        <authorList>
            <person name="Rayyan A."/>
            <person name="Meyer T."/>
            <person name="Kyndt J.A."/>
        </authorList>
    </citation>
    <scope>NUCLEOTIDE SEQUENCE</scope>
    <source>
        <strain evidence="9">DSM 9987</strain>
    </source>
</reference>
<keyword evidence="5 8" id="KW-0812">Transmembrane</keyword>